<feature type="domain" description="GIR1-like zinc ribbon" evidence="2">
    <location>
        <begin position="274"/>
        <end position="300"/>
    </location>
</feature>
<name>A9RPM2_PHYPA</name>
<evidence type="ECO:0000313" key="5">
    <source>
        <dbReference type="EnsemblPlants" id="Pp3c1_28860V3.1"/>
    </source>
</evidence>
<dbReference type="InterPro" id="IPR056440">
    <property type="entry name" value="Zn-ribbon_GIR1"/>
</dbReference>
<evidence type="ECO:0000313" key="4">
    <source>
        <dbReference type="EMBL" id="PNR62894.1"/>
    </source>
</evidence>
<reference evidence="5" key="3">
    <citation type="submission" date="2020-12" db="UniProtKB">
        <authorList>
            <consortium name="EnsemblPlants"/>
        </authorList>
    </citation>
    <scope>IDENTIFICATION</scope>
</reference>
<dbReference type="EMBL" id="ABEU02000001">
    <property type="protein sequence ID" value="PNR62892.1"/>
    <property type="molecule type" value="Genomic_DNA"/>
</dbReference>
<accession>A9RPM2</accession>
<dbReference type="PANTHER" id="PTHR14791">
    <property type="entry name" value="BOMB/KIRA PROTEINS"/>
    <property type="match status" value="1"/>
</dbReference>
<dbReference type="OrthoDB" id="1930194at2759"/>
<dbReference type="Gramene" id="Pp3c1_28880V3.2">
    <property type="protein sequence ID" value="Pp3c1_28880V3.2"/>
    <property type="gene ID" value="Pp3c1_28880"/>
</dbReference>
<dbReference type="Pfam" id="PF24747">
    <property type="entry name" value="Zn-ribbon_GIR1"/>
    <property type="match status" value="1"/>
</dbReference>
<keyword evidence="6" id="KW-1185">Reference proteome</keyword>
<dbReference type="EnsemblPlants" id="Pp3c1_28880V3.1">
    <property type="protein sequence ID" value="Pp3c1_28880V3.1"/>
    <property type="gene ID" value="Pp3c1_28880"/>
</dbReference>
<dbReference type="HOGENOM" id="CLU_843055_0_0_1"/>
<organism evidence="3">
    <name type="scientific">Physcomitrium patens</name>
    <name type="common">Spreading-leaved earth moss</name>
    <name type="synonym">Physcomitrella patens</name>
    <dbReference type="NCBI Taxonomy" id="3218"/>
    <lineage>
        <taxon>Eukaryota</taxon>
        <taxon>Viridiplantae</taxon>
        <taxon>Streptophyta</taxon>
        <taxon>Embryophyta</taxon>
        <taxon>Bryophyta</taxon>
        <taxon>Bryophytina</taxon>
        <taxon>Bryopsida</taxon>
        <taxon>Funariidae</taxon>
        <taxon>Funariales</taxon>
        <taxon>Funariaceae</taxon>
        <taxon>Physcomitrium</taxon>
    </lineage>
</organism>
<dbReference type="EnsemblPlants" id="Pp3c1_28880V3.2">
    <property type="protein sequence ID" value="Pp3c1_28880V3.2"/>
    <property type="gene ID" value="Pp3c1_28880"/>
</dbReference>
<evidence type="ECO:0000313" key="6">
    <source>
        <dbReference type="Proteomes" id="UP000006727"/>
    </source>
</evidence>
<feature type="compositionally biased region" description="Low complexity" evidence="1">
    <location>
        <begin position="202"/>
        <end position="224"/>
    </location>
</feature>
<dbReference type="EMBL" id="ABEU02000001">
    <property type="protein sequence ID" value="PNR62894.1"/>
    <property type="molecule type" value="Genomic_DNA"/>
</dbReference>
<dbReference type="PaxDb" id="3218-PP1S21_372V6.1"/>
<dbReference type="GeneID" id="112280684"/>
<dbReference type="InterPro" id="IPR051105">
    <property type="entry name" value="WWC/KIBRA_Hippo_Reg"/>
</dbReference>
<dbReference type="KEGG" id="ppp:112280684"/>
<proteinExistence type="predicted"/>
<dbReference type="EnsemblPlants" id="Pp3c1_28860V3.1">
    <property type="protein sequence ID" value="Pp3c1_28860V3.1"/>
    <property type="gene ID" value="Pp3c1_28860"/>
</dbReference>
<dbReference type="Gramene" id="Pp3c1_28860V3.1">
    <property type="protein sequence ID" value="Pp3c1_28860V3.1"/>
    <property type="gene ID" value="Pp3c1_28860"/>
</dbReference>
<evidence type="ECO:0000256" key="1">
    <source>
        <dbReference type="SAM" id="MobiDB-lite"/>
    </source>
</evidence>
<evidence type="ECO:0000259" key="2">
    <source>
        <dbReference type="Pfam" id="PF24747"/>
    </source>
</evidence>
<dbReference type="Proteomes" id="UP000006727">
    <property type="component" value="Chromosome 1"/>
</dbReference>
<dbReference type="AlphaFoldDB" id="A9RPM2"/>
<evidence type="ECO:0000313" key="3">
    <source>
        <dbReference type="EMBL" id="PNR62892.1"/>
    </source>
</evidence>
<dbReference type="Gramene" id="Pp3c1_28860V3.2">
    <property type="protein sequence ID" value="Pp3c1_28860V3.2"/>
    <property type="gene ID" value="Pp3c1_28860"/>
</dbReference>
<dbReference type="EnsemblPlants" id="Pp3c1_28860V3.2">
    <property type="protein sequence ID" value="Pp3c1_28860V3.2"/>
    <property type="gene ID" value="Pp3c1_28860"/>
</dbReference>
<feature type="compositionally biased region" description="Polar residues" evidence="1">
    <location>
        <begin position="192"/>
        <end position="201"/>
    </location>
</feature>
<dbReference type="Gramene" id="Pp3c1_28880V3.1">
    <property type="protein sequence ID" value="Pp3c1_28880V3.1"/>
    <property type="gene ID" value="Pp3c1_28880"/>
</dbReference>
<dbReference type="PANTHER" id="PTHR14791:SF29">
    <property type="entry name" value="PROTEIN KIBRA"/>
    <property type="match status" value="1"/>
</dbReference>
<reference evidence="3 6" key="1">
    <citation type="journal article" date="2008" name="Science">
        <title>The Physcomitrella genome reveals evolutionary insights into the conquest of land by plants.</title>
        <authorList>
            <person name="Rensing S."/>
            <person name="Lang D."/>
            <person name="Zimmer A."/>
            <person name="Terry A."/>
            <person name="Salamov A."/>
            <person name="Shapiro H."/>
            <person name="Nishiyama T."/>
            <person name="Perroud P.-F."/>
            <person name="Lindquist E."/>
            <person name="Kamisugi Y."/>
            <person name="Tanahashi T."/>
            <person name="Sakakibara K."/>
            <person name="Fujita T."/>
            <person name="Oishi K."/>
            <person name="Shin-I T."/>
            <person name="Kuroki Y."/>
            <person name="Toyoda A."/>
            <person name="Suzuki Y."/>
            <person name="Hashimoto A."/>
            <person name="Yamaguchi K."/>
            <person name="Sugano A."/>
            <person name="Kohara Y."/>
            <person name="Fujiyama A."/>
            <person name="Anterola A."/>
            <person name="Aoki S."/>
            <person name="Ashton N."/>
            <person name="Barbazuk W.B."/>
            <person name="Barker E."/>
            <person name="Bennetzen J."/>
            <person name="Bezanilla M."/>
            <person name="Blankenship R."/>
            <person name="Cho S.H."/>
            <person name="Dutcher S."/>
            <person name="Estelle M."/>
            <person name="Fawcett J.A."/>
            <person name="Gundlach H."/>
            <person name="Hanada K."/>
            <person name="Heyl A."/>
            <person name="Hicks K.A."/>
            <person name="Hugh J."/>
            <person name="Lohr M."/>
            <person name="Mayer K."/>
            <person name="Melkozernov A."/>
            <person name="Murata T."/>
            <person name="Nelson D."/>
            <person name="Pils B."/>
            <person name="Prigge M."/>
            <person name="Reiss B."/>
            <person name="Renner T."/>
            <person name="Rombauts S."/>
            <person name="Rushton P."/>
            <person name="Sanderfoot A."/>
            <person name="Schween G."/>
            <person name="Shiu S.-H."/>
            <person name="Stueber K."/>
            <person name="Theodoulou F.L."/>
            <person name="Tu H."/>
            <person name="Van de Peer Y."/>
            <person name="Verrier P.J."/>
            <person name="Waters E."/>
            <person name="Wood A."/>
            <person name="Yang L."/>
            <person name="Cove D."/>
            <person name="Cuming A."/>
            <person name="Hasebe M."/>
            <person name="Lucas S."/>
            <person name="Mishler D.B."/>
            <person name="Reski R."/>
            <person name="Grigoriev I."/>
            <person name="Quatrano R.S."/>
            <person name="Boore J.L."/>
        </authorList>
    </citation>
    <scope>NUCLEOTIDE SEQUENCE [LARGE SCALE GENOMIC DNA]</scope>
    <source>
        <strain evidence="5 6">cv. Gransden 2004</strain>
    </source>
</reference>
<sequence>MGIVVRERAAHESALMDHKQGLSEMILCGKIQPEPLIRSGWGKCRDSKSGPLYFKDWNCATQTNRDPRQSDQIDIISLRGLTSFLTSSSNEGDSFSKLNRENISSMSKDKDHSLELTLNLPGTTLFKPTTAFNQAESMYTIEKVRSALDRTQWLNYTSEISRKRTFESRQELIVKNLIELLSLSPFSPSSSRDSTLTGQLQSDSSSKSSISSPSISRRSSSSESHFTSPFVIDSQDDDEDVHQPNASRESGDNNLQVYLLDRLNLCVEAGILKTMVAAGCRSCLMYVMLSNSHPCCPRCGNADATLLEVPGPQFKKQRTTTFDYISLRWS</sequence>
<feature type="region of interest" description="Disordered" evidence="1">
    <location>
        <begin position="187"/>
        <end position="249"/>
    </location>
</feature>
<protein>
    <recommendedName>
        <fullName evidence="2">GIR1-like zinc ribbon domain-containing protein</fullName>
    </recommendedName>
</protein>
<gene>
    <name evidence="5" type="primary">LOC112280684</name>
    <name evidence="3" type="ORF">PHYPA_001317</name>
    <name evidence="4" type="ORF">PHYPA_001319</name>
</gene>
<dbReference type="RefSeq" id="XP_024372252.1">
    <property type="nucleotide sequence ID" value="XM_024516484.2"/>
</dbReference>
<reference evidence="3 6" key="2">
    <citation type="journal article" date="2018" name="Plant J.">
        <title>The Physcomitrella patens chromosome-scale assembly reveals moss genome structure and evolution.</title>
        <authorList>
            <person name="Lang D."/>
            <person name="Ullrich K.K."/>
            <person name="Murat F."/>
            <person name="Fuchs J."/>
            <person name="Jenkins J."/>
            <person name="Haas F.B."/>
            <person name="Piednoel M."/>
            <person name="Gundlach H."/>
            <person name="Van Bel M."/>
            <person name="Meyberg R."/>
            <person name="Vives C."/>
            <person name="Morata J."/>
            <person name="Symeonidi A."/>
            <person name="Hiss M."/>
            <person name="Muchero W."/>
            <person name="Kamisugi Y."/>
            <person name="Saleh O."/>
            <person name="Blanc G."/>
            <person name="Decker E.L."/>
            <person name="van Gessel N."/>
            <person name="Grimwood J."/>
            <person name="Hayes R.D."/>
            <person name="Graham S.W."/>
            <person name="Gunter L.E."/>
            <person name="McDaniel S.F."/>
            <person name="Hoernstein S.N.W."/>
            <person name="Larsson A."/>
            <person name="Li F.W."/>
            <person name="Perroud P.F."/>
            <person name="Phillips J."/>
            <person name="Ranjan P."/>
            <person name="Rokshar D.S."/>
            <person name="Rothfels C.J."/>
            <person name="Schneider L."/>
            <person name="Shu S."/>
            <person name="Stevenson D.W."/>
            <person name="Thummler F."/>
            <person name="Tillich M."/>
            <person name="Villarreal Aguilar J.C."/>
            <person name="Widiez T."/>
            <person name="Wong G.K."/>
            <person name="Wymore A."/>
            <person name="Zhang Y."/>
            <person name="Zimmer A.D."/>
            <person name="Quatrano R.S."/>
            <person name="Mayer K.F.X."/>
            <person name="Goodstein D."/>
            <person name="Casacuberta J.M."/>
            <person name="Vandepoele K."/>
            <person name="Reski R."/>
            <person name="Cuming A.C."/>
            <person name="Tuskan G.A."/>
            <person name="Maumus F."/>
            <person name="Salse J."/>
            <person name="Schmutz J."/>
            <person name="Rensing S.A."/>
        </authorList>
    </citation>
    <scope>NUCLEOTIDE SEQUENCE [LARGE SCALE GENOMIC DNA]</scope>
    <source>
        <strain evidence="5 6">cv. Gransden 2004</strain>
    </source>
</reference>